<feature type="region of interest" description="Disordered" evidence="1">
    <location>
        <begin position="22"/>
        <end position="42"/>
    </location>
</feature>
<gene>
    <name evidence="3" type="ORF">JI741_26095</name>
</gene>
<dbReference type="Proteomes" id="UP000613030">
    <property type="component" value="Unassembled WGS sequence"/>
</dbReference>
<keyword evidence="4" id="KW-1185">Reference proteome</keyword>
<dbReference type="InterPro" id="IPR011042">
    <property type="entry name" value="6-blade_b-propeller_TolB-like"/>
</dbReference>
<dbReference type="RefSeq" id="WP_202014570.1">
    <property type="nucleotide sequence ID" value="NZ_JAERRB010000012.1"/>
</dbReference>
<protein>
    <submittedName>
        <fullName evidence="3">Phytase</fullName>
    </submittedName>
</protein>
<dbReference type="EMBL" id="JAERRB010000012">
    <property type="protein sequence ID" value="MBL0744732.1"/>
    <property type="molecule type" value="Genomic_DNA"/>
</dbReference>
<sequence length="377" mass="41444">MSPLNRSITVALLSFSLVHCSKPSASVEPSPTDSTSGTPLVARPPEVIQPTIVTDTVRFDTDDPAIWLNATHPEQSLIVGTDKDENGGLYVYDLAGKIVKTINGLKRPDNVDIEYGLMLNGTSTDIAVTTERITHKLRVYRLPDMKSLDDGGLPVFEGETEPLFRDLMGIALYKNPNTNDIYAIVGRKSGPKEGSYLWQYKLEDNGKGNVKATLVRKFGRYSGNKEIEAIAVDDALGYVYYSDEGVGVRKYYADPEKGNNELALFATTGFTQDHEGISIYTADNGTGYILVSDQQANQFYIYTREGSAKNPHDHVLKKIVKVAATESDGSDVTATPLNGTFANGLFVVMSTDKTFHFYRWEDIAGKDLMIAPHGKHN</sequence>
<dbReference type="PROSITE" id="PS51662">
    <property type="entry name" value="BP_PHYTASE"/>
    <property type="match status" value="1"/>
</dbReference>
<name>A0ABS1KZS0_9BACT</name>
<proteinExistence type="predicted"/>
<dbReference type="SUPFAM" id="SSF50956">
    <property type="entry name" value="Thermostable phytase (3-phytase)"/>
    <property type="match status" value="1"/>
</dbReference>
<comment type="caution">
    <text evidence="3">The sequence shown here is derived from an EMBL/GenBank/DDBJ whole genome shotgun (WGS) entry which is preliminary data.</text>
</comment>
<feature type="compositionally biased region" description="Polar residues" evidence="1">
    <location>
        <begin position="23"/>
        <end position="38"/>
    </location>
</feature>
<dbReference type="InterPro" id="IPR003431">
    <property type="entry name" value="B-propeller_Phytase"/>
</dbReference>
<reference evidence="3 4" key="1">
    <citation type="submission" date="2021-01" db="EMBL/GenBank/DDBJ databases">
        <title>Chryseolinea sp. Jin1 Genome sequencing and assembly.</title>
        <authorList>
            <person name="Kim I."/>
        </authorList>
    </citation>
    <scope>NUCLEOTIDE SEQUENCE [LARGE SCALE GENOMIC DNA]</scope>
    <source>
        <strain evidence="3 4">Jin1</strain>
    </source>
</reference>
<evidence type="ECO:0000259" key="2">
    <source>
        <dbReference type="PROSITE" id="PS51662"/>
    </source>
</evidence>
<feature type="domain" description="BPP" evidence="2">
    <location>
        <begin position="33"/>
        <end position="368"/>
    </location>
</feature>
<accession>A0ABS1KZS0</accession>
<dbReference type="Pfam" id="PF02333">
    <property type="entry name" value="Phytase"/>
    <property type="match status" value="1"/>
</dbReference>
<dbReference type="Gene3D" id="2.120.10.30">
    <property type="entry name" value="TolB, C-terminal domain"/>
    <property type="match status" value="1"/>
</dbReference>
<evidence type="ECO:0000313" key="4">
    <source>
        <dbReference type="Proteomes" id="UP000613030"/>
    </source>
</evidence>
<organism evidence="3 4">
    <name type="scientific">Chryseolinea lacunae</name>
    <dbReference type="NCBI Taxonomy" id="2801331"/>
    <lineage>
        <taxon>Bacteria</taxon>
        <taxon>Pseudomonadati</taxon>
        <taxon>Bacteroidota</taxon>
        <taxon>Cytophagia</taxon>
        <taxon>Cytophagales</taxon>
        <taxon>Fulvivirgaceae</taxon>
        <taxon>Chryseolinea</taxon>
    </lineage>
</organism>
<evidence type="ECO:0000256" key="1">
    <source>
        <dbReference type="SAM" id="MobiDB-lite"/>
    </source>
</evidence>
<evidence type="ECO:0000313" key="3">
    <source>
        <dbReference type="EMBL" id="MBL0744732.1"/>
    </source>
</evidence>